<dbReference type="SUPFAM" id="SSF52172">
    <property type="entry name" value="CheY-like"/>
    <property type="match status" value="1"/>
</dbReference>
<keyword evidence="8" id="KW-0067">ATP-binding</keyword>
<evidence type="ECO:0000259" key="7">
    <source>
        <dbReference type="PROSITE" id="PS50112"/>
    </source>
</evidence>
<feature type="domain" description="Response regulatory" evidence="6">
    <location>
        <begin position="389"/>
        <end position="505"/>
    </location>
</feature>
<dbReference type="InterPro" id="IPR003661">
    <property type="entry name" value="HisK_dim/P_dom"/>
</dbReference>
<dbReference type="Pfam" id="PF00512">
    <property type="entry name" value="HisKA"/>
    <property type="match status" value="1"/>
</dbReference>
<evidence type="ECO:0000256" key="3">
    <source>
        <dbReference type="ARBA" id="ARBA00022553"/>
    </source>
</evidence>
<dbReference type="PANTHER" id="PTHR43065">
    <property type="entry name" value="SENSOR HISTIDINE KINASE"/>
    <property type="match status" value="1"/>
</dbReference>
<accession>A0ABT3ZRX2</accession>
<comment type="catalytic activity">
    <reaction evidence="1">
        <text>ATP + protein L-histidine = ADP + protein N-phospho-L-histidine.</text>
        <dbReference type="EC" id="2.7.13.3"/>
    </reaction>
</comment>
<evidence type="ECO:0000313" key="9">
    <source>
        <dbReference type="Proteomes" id="UP001082899"/>
    </source>
</evidence>
<dbReference type="InterPro" id="IPR011006">
    <property type="entry name" value="CheY-like_superfamily"/>
</dbReference>
<dbReference type="InterPro" id="IPR004358">
    <property type="entry name" value="Sig_transdc_His_kin-like_C"/>
</dbReference>
<evidence type="ECO:0000313" key="8">
    <source>
        <dbReference type="EMBL" id="MCY0389305.1"/>
    </source>
</evidence>
<dbReference type="CDD" id="cd18161">
    <property type="entry name" value="REC_hyHK_blue-like"/>
    <property type="match status" value="1"/>
</dbReference>
<sequence>MTQRTQERDGIWNASRDLLGVTDAEGRWLSVNPAWKKLLCWNITEIVGRTSEWMEHPDDRQRTRLELGRLFSGEPATDYQNRFRTRDGSYRVFSWSAVPVEGKFYCSARDITEQQAAAEDLARTQEALRQSQKMEAVGQLTGGLAHDFNNLLTGITGSLQLLGTRVAQGRYQDVDRYIDAAQGAAKRAAALTHRLLAFSRQQTLDPRPTDVALLVADMTELIEHTAGPAIAVRVTAADALWPTLVDPNQLENALLNLCINARDAMPDGGELHIETQNLALDNRALCERDLPPGQYLVINVSDTGTGMSPEIIAKAFDPFFTTKPIGQGTGLGLSMIYGFARQSGGQVRIHSHEGLGTTVRLYLPRYLGIVDAEPVFDTVTAPRARQGETVLVVDDEPTIRMLVTEVLEELGYAAIEASDGASGLNILRSNARIDLLVTDVGLPGGMNGRQMADMARVGRPDLKVLFITGYAESVVIGNGNLPPQMHVVTKPFLMEALASRIKELIDS</sequence>
<comment type="caution">
    <text evidence="8">The sequence shown here is derived from an EMBL/GenBank/DDBJ whole genome shotgun (WGS) entry which is preliminary data.</text>
</comment>
<feature type="domain" description="PAS" evidence="7">
    <location>
        <begin position="21"/>
        <end position="74"/>
    </location>
</feature>
<dbReference type="EMBL" id="JAPMXC010000010">
    <property type="protein sequence ID" value="MCY0389305.1"/>
    <property type="molecule type" value="Genomic_DNA"/>
</dbReference>
<dbReference type="SUPFAM" id="SSF55785">
    <property type="entry name" value="PYP-like sensor domain (PAS domain)"/>
    <property type="match status" value="1"/>
</dbReference>
<dbReference type="Pfam" id="PF02518">
    <property type="entry name" value="HATPase_c"/>
    <property type="match status" value="1"/>
</dbReference>
<dbReference type="GO" id="GO:0005524">
    <property type="term" value="F:ATP binding"/>
    <property type="evidence" value="ECO:0007669"/>
    <property type="project" value="UniProtKB-KW"/>
</dbReference>
<feature type="domain" description="Histidine kinase" evidence="5">
    <location>
        <begin position="143"/>
        <end position="367"/>
    </location>
</feature>
<dbReference type="SUPFAM" id="SSF55874">
    <property type="entry name" value="ATPase domain of HSP90 chaperone/DNA topoisomerase II/histidine kinase"/>
    <property type="match status" value="1"/>
</dbReference>
<dbReference type="Pfam" id="PF08448">
    <property type="entry name" value="PAS_4"/>
    <property type="match status" value="1"/>
</dbReference>
<dbReference type="Gene3D" id="3.40.50.2300">
    <property type="match status" value="1"/>
</dbReference>
<dbReference type="Pfam" id="PF00072">
    <property type="entry name" value="Response_reg"/>
    <property type="match status" value="1"/>
</dbReference>
<evidence type="ECO:0000259" key="5">
    <source>
        <dbReference type="PROSITE" id="PS50109"/>
    </source>
</evidence>
<dbReference type="InterPro" id="IPR035965">
    <property type="entry name" value="PAS-like_dom_sf"/>
</dbReference>
<dbReference type="SMART" id="SM00388">
    <property type="entry name" value="HisKA"/>
    <property type="match status" value="1"/>
</dbReference>
<dbReference type="InterPro" id="IPR013656">
    <property type="entry name" value="PAS_4"/>
</dbReference>
<dbReference type="CDD" id="cd00082">
    <property type="entry name" value="HisKA"/>
    <property type="match status" value="1"/>
</dbReference>
<dbReference type="CDD" id="cd00130">
    <property type="entry name" value="PAS"/>
    <property type="match status" value="1"/>
</dbReference>
<dbReference type="InterPro" id="IPR036097">
    <property type="entry name" value="HisK_dim/P_sf"/>
</dbReference>
<dbReference type="SMART" id="SM00387">
    <property type="entry name" value="HATPase_c"/>
    <property type="match status" value="1"/>
</dbReference>
<dbReference type="InterPro" id="IPR003594">
    <property type="entry name" value="HATPase_dom"/>
</dbReference>
<feature type="modified residue" description="4-aspartylphosphate" evidence="4">
    <location>
        <position position="439"/>
    </location>
</feature>
<name>A0ABT3ZRX2_9BURK</name>
<keyword evidence="9" id="KW-1185">Reference proteome</keyword>
<protein>
    <recommendedName>
        <fullName evidence="2">histidine kinase</fullName>
        <ecNumber evidence="2">2.7.13.3</ecNumber>
    </recommendedName>
</protein>
<dbReference type="Proteomes" id="UP001082899">
    <property type="component" value="Unassembled WGS sequence"/>
</dbReference>
<dbReference type="EC" id="2.7.13.3" evidence="2"/>
<evidence type="ECO:0000256" key="2">
    <source>
        <dbReference type="ARBA" id="ARBA00012438"/>
    </source>
</evidence>
<organism evidence="8 9">
    <name type="scientific">Robbsia betulipollinis</name>
    <dbReference type="NCBI Taxonomy" id="2981849"/>
    <lineage>
        <taxon>Bacteria</taxon>
        <taxon>Pseudomonadati</taxon>
        <taxon>Pseudomonadota</taxon>
        <taxon>Betaproteobacteria</taxon>
        <taxon>Burkholderiales</taxon>
        <taxon>Burkholderiaceae</taxon>
        <taxon>Robbsia</taxon>
    </lineage>
</organism>
<dbReference type="PROSITE" id="PS50109">
    <property type="entry name" value="HIS_KIN"/>
    <property type="match status" value="1"/>
</dbReference>
<reference evidence="8" key="1">
    <citation type="submission" date="2022-11" db="EMBL/GenBank/DDBJ databases">
        <title>Robbsia betulipollinis sp. nov., isolated from pollen of birch (Betula pendula).</title>
        <authorList>
            <person name="Shi H."/>
            <person name="Ambika Manirajan B."/>
            <person name="Ratering S."/>
            <person name="Geissler-Plaum R."/>
            <person name="Schnell S."/>
        </authorList>
    </citation>
    <scope>NUCLEOTIDE SEQUENCE</scope>
    <source>
        <strain evidence="8">Bb-Pol-6</strain>
    </source>
</reference>
<gene>
    <name evidence="8" type="ORF">OVY01_19355</name>
</gene>
<dbReference type="PROSITE" id="PS50112">
    <property type="entry name" value="PAS"/>
    <property type="match status" value="1"/>
</dbReference>
<dbReference type="Gene3D" id="1.10.287.130">
    <property type="match status" value="1"/>
</dbReference>
<evidence type="ECO:0000256" key="4">
    <source>
        <dbReference type="PROSITE-ProRule" id="PRU00169"/>
    </source>
</evidence>
<dbReference type="SMART" id="SM00448">
    <property type="entry name" value="REC"/>
    <property type="match status" value="1"/>
</dbReference>
<dbReference type="InterPro" id="IPR005467">
    <property type="entry name" value="His_kinase_dom"/>
</dbReference>
<dbReference type="PROSITE" id="PS50110">
    <property type="entry name" value="RESPONSE_REGULATORY"/>
    <property type="match status" value="1"/>
</dbReference>
<evidence type="ECO:0000259" key="6">
    <source>
        <dbReference type="PROSITE" id="PS50110"/>
    </source>
</evidence>
<dbReference type="SUPFAM" id="SSF47384">
    <property type="entry name" value="Homodimeric domain of signal transducing histidine kinase"/>
    <property type="match status" value="1"/>
</dbReference>
<dbReference type="Gene3D" id="3.30.565.10">
    <property type="entry name" value="Histidine kinase-like ATPase, C-terminal domain"/>
    <property type="match status" value="1"/>
</dbReference>
<dbReference type="PANTHER" id="PTHR43065:SF42">
    <property type="entry name" value="TWO-COMPONENT SENSOR PPRA"/>
    <property type="match status" value="1"/>
</dbReference>
<dbReference type="InterPro" id="IPR000014">
    <property type="entry name" value="PAS"/>
</dbReference>
<evidence type="ECO:0000256" key="1">
    <source>
        <dbReference type="ARBA" id="ARBA00000085"/>
    </source>
</evidence>
<dbReference type="PRINTS" id="PR00344">
    <property type="entry name" value="BCTRLSENSOR"/>
</dbReference>
<dbReference type="NCBIfam" id="TIGR00229">
    <property type="entry name" value="sensory_box"/>
    <property type="match status" value="1"/>
</dbReference>
<proteinExistence type="predicted"/>
<dbReference type="InterPro" id="IPR001789">
    <property type="entry name" value="Sig_transdc_resp-reg_receiver"/>
</dbReference>
<keyword evidence="3 4" id="KW-0597">Phosphoprotein</keyword>
<dbReference type="SMART" id="SM00091">
    <property type="entry name" value="PAS"/>
    <property type="match status" value="1"/>
</dbReference>
<dbReference type="Gene3D" id="3.30.450.20">
    <property type="entry name" value="PAS domain"/>
    <property type="match status" value="1"/>
</dbReference>
<keyword evidence="8" id="KW-0547">Nucleotide-binding</keyword>
<dbReference type="InterPro" id="IPR036890">
    <property type="entry name" value="HATPase_C_sf"/>
</dbReference>